<dbReference type="EMBL" id="BNAJ01000002">
    <property type="protein sequence ID" value="GHF38483.1"/>
    <property type="molecule type" value="Genomic_DNA"/>
</dbReference>
<reference evidence="4" key="2">
    <citation type="journal article" date="2019" name="Int. J. Syst. Evol. Microbiol.">
        <title>The Global Catalogue of Microorganisms (GCM) 10K type strain sequencing project: providing services to taxonomists for standard genome sequencing and annotation.</title>
        <authorList>
            <consortium name="The Broad Institute Genomics Platform"/>
            <consortium name="The Broad Institute Genome Sequencing Center for Infectious Disease"/>
            <person name="Wu L."/>
            <person name="Ma J."/>
        </authorList>
    </citation>
    <scope>NUCLEOTIDE SEQUENCE [LARGE SCALE GENOMIC DNA]</scope>
    <source>
        <strain evidence="4">CGMCC 1.18437</strain>
    </source>
</reference>
<organism evidence="2 3">
    <name type="scientific">Deinococcus metalli</name>
    <dbReference type="NCBI Taxonomy" id="1141878"/>
    <lineage>
        <taxon>Bacteria</taxon>
        <taxon>Thermotogati</taxon>
        <taxon>Deinococcota</taxon>
        <taxon>Deinococci</taxon>
        <taxon>Deinococcales</taxon>
        <taxon>Deinococcaceae</taxon>
        <taxon>Deinococcus</taxon>
    </lineage>
</organism>
<sequence>MNVGWTAGQHSTNLAALLGEDDVLYRAAQGLLCLRATPGRSQRLIPMVVRRAGRFEVLGRLGQTLRVPPLALGLDAELDQVAHLRSSRTTPLGVESLFDGRVLDADLLYEVESDAVAALTIPVGAVARALNARDRARSRPAWRWPWDRAAFLSDPQAEREVKSALGALRRAAGDVQLTRRDNGARESGDLRHVH</sequence>
<evidence type="ECO:0000313" key="3">
    <source>
        <dbReference type="Proteomes" id="UP000539473"/>
    </source>
</evidence>
<reference evidence="1" key="4">
    <citation type="submission" date="2024-05" db="EMBL/GenBank/DDBJ databases">
        <authorList>
            <person name="Sun Q."/>
            <person name="Zhou Y."/>
        </authorList>
    </citation>
    <scope>NUCLEOTIDE SEQUENCE</scope>
    <source>
        <strain evidence="1">CGMCC 1.18437</strain>
    </source>
</reference>
<evidence type="ECO:0000313" key="2">
    <source>
        <dbReference type="EMBL" id="MBB5375600.1"/>
    </source>
</evidence>
<proteinExistence type="predicted"/>
<dbReference type="RefSeq" id="WP_184109891.1">
    <property type="nucleotide sequence ID" value="NZ_BNAJ01000002.1"/>
</dbReference>
<reference evidence="2 3" key="3">
    <citation type="submission" date="2020-08" db="EMBL/GenBank/DDBJ databases">
        <title>Genomic Encyclopedia of Type Strains, Phase IV (KMG-IV): sequencing the most valuable type-strain genomes for metagenomic binning, comparative biology and taxonomic classification.</title>
        <authorList>
            <person name="Goeker M."/>
        </authorList>
    </citation>
    <scope>NUCLEOTIDE SEQUENCE [LARGE SCALE GENOMIC DNA]</scope>
    <source>
        <strain evidence="2 3">DSM 27521</strain>
    </source>
</reference>
<reference evidence="1" key="1">
    <citation type="journal article" date="2014" name="Int. J. Syst. Evol. Microbiol.">
        <title>Complete genome of a new Firmicutes species belonging to the dominant human colonic microbiota ('Ruminococcus bicirculans') reveals two chromosomes and a selective capacity to utilize plant glucans.</title>
        <authorList>
            <consortium name="NISC Comparative Sequencing Program"/>
            <person name="Wegmann U."/>
            <person name="Louis P."/>
            <person name="Goesmann A."/>
            <person name="Henrissat B."/>
            <person name="Duncan S.H."/>
            <person name="Flint H.J."/>
        </authorList>
    </citation>
    <scope>NUCLEOTIDE SEQUENCE</scope>
    <source>
        <strain evidence="1">CGMCC 1.18437</strain>
    </source>
</reference>
<gene>
    <name evidence="1" type="ORF">GCM10017781_14010</name>
    <name evidence="2" type="ORF">HNQ07_001057</name>
</gene>
<dbReference type="Proteomes" id="UP000619376">
    <property type="component" value="Unassembled WGS sequence"/>
</dbReference>
<dbReference type="AlphaFoldDB" id="A0A7W8KCU2"/>
<comment type="caution">
    <text evidence="2">The sequence shown here is derived from an EMBL/GenBank/DDBJ whole genome shotgun (WGS) entry which is preliminary data.</text>
</comment>
<protein>
    <submittedName>
        <fullName evidence="2">Uncharacterized protein</fullName>
    </submittedName>
</protein>
<dbReference type="EMBL" id="JACHFK010000002">
    <property type="protein sequence ID" value="MBB5375600.1"/>
    <property type="molecule type" value="Genomic_DNA"/>
</dbReference>
<accession>A0A7W8KCU2</accession>
<dbReference type="Proteomes" id="UP000539473">
    <property type="component" value="Unassembled WGS sequence"/>
</dbReference>
<evidence type="ECO:0000313" key="1">
    <source>
        <dbReference type="EMBL" id="GHF38483.1"/>
    </source>
</evidence>
<name>A0A7W8KCU2_9DEIO</name>
<keyword evidence="4" id="KW-1185">Reference proteome</keyword>
<evidence type="ECO:0000313" key="4">
    <source>
        <dbReference type="Proteomes" id="UP000619376"/>
    </source>
</evidence>